<dbReference type="RefSeq" id="WP_093915715.1">
    <property type="nucleotide sequence ID" value="NZ_FPAJ01000002.1"/>
</dbReference>
<dbReference type="Gene3D" id="1.10.150.130">
    <property type="match status" value="1"/>
</dbReference>
<sequence length="385" mass="43353">MATKLTQSVVDKIRHDQEPGKQIYDAAVSGLRIVVGKNSASYKLVGRINDGTDRYISLLIGRTDEVSLKSARERAHELRTILRRGEDPRAPKATIPTLKEVADAYFATRGQELSTRTLAWYKAKVDGSLSTLKKIPVDRIDRATVRALHEKLTRKAGPCGANGAMRVLKLLINDAARTHDLPPNPVTRGVRMNQERPRDWAIGPDDMPLLWQQLDDLEDRVRRGCWLVMLLTGLRRGDAQTMKWEHLDQDGVLSVPSPKGGEAKAFKMPLPRLLIQELGEVRDLTRPLESPFVFPSTGAISGHIENMSRTKGFPYAPHMMRHTYRTHAMEAGVDFQTVTLLLNHANPHVSFNYVTRAHLLGHMREAQEEVCARLISFRCKPTDNR</sequence>
<dbReference type="EMBL" id="FPAJ01000002">
    <property type="protein sequence ID" value="SFS68122.1"/>
    <property type="molecule type" value="Genomic_DNA"/>
</dbReference>
<dbReference type="InterPro" id="IPR038488">
    <property type="entry name" value="Integrase_DNA-bd_sf"/>
</dbReference>
<dbReference type="Proteomes" id="UP000199239">
    <property type="component" value="Unassembled WGS sequence"/>
</dbReference>
<organism evidence="6 7">
    <name type="scientific">Sulfitobacter marinus</name>
    <dbReference type="NCBI Taxonomy" id="394264"/>
    <lineage>
        <taxon>Bacteria</taxon>
        <taxon>Pseudomonadati</taxon>
        <taxon>Pseudomonadota</taxon>
        <taxon>Alphaproteobacteria</taxon>
        <taxon>Rhodobacterales</taxon>
        <taxon>Roseobacteraceae</taxon>
        <taxon>Sulfitobacter</taxon>
    </lineage>
</organism>
<protein>
    <submittedName>
        <fullName evidence="6">Site-specific recombinase XerC</fullName>
    </submittedName>
</protein>
<keyword evidence="4" id="KW-0233">DNA recombination</keyword>
<dbReference type="InterPro" id="IPR002104">
    <property type="entry name" value="Integrase_catalytic"/>
</dbReference>
<evidence type="ECO:0000256" key="3">
    <source>
        <dbReference type="ARBA" id="ARBA00023125"/>
    </source>
</evidence>
<evidence type="ECO:0000256" key="1">
    <source>
        <dbReference type="ARBA" id="ARBA00008857"/>
    </source>
</evidence>
<dbReference type="InterPro" id="IPR050808">
    <property type="entry name" value="Phage_Integrase"/>
</dbReference>
<proteinExistence type="inferred from homology"/>
<evidence type="ECO:0000256" key="4">
    <source>
        <dbReference type="ARBA" id="ARBA00023172"/>
    </source>
</evidence>
<dbReference type="OrthoDB" id="6388170at2"/>
<dbReference type="AlphaFoldDB" id="A0A1I6RTX9"/>
<keyword evidence="2" id="KW-0229">DNA integration</keyword>
<dbReference type="Gene3D" id="3.30.160.390">
    <property type="entry name" value="Integrase, DNA-binding domain"/>
    <property type="match status" value="1"/>
</dbReference>
<evidence type="ECO:0000256" key="2">
    <source>
        <dbReference type="ARBA" id="ARBA00022908"/>
    </source>
</evidence>
<keyword evidence="7" id="KW-1185">Reference proteome</keyword>
<dbReference type="PANTHER" id="PTHR30629">
    <property type="entry name" value="PROPHAGE INTEGRASE"/>
    <property type="match status" value="1"/>
</dbReference>
<comment type="similarity">
    <text evidence="1">Belongs to the 'phage' integrase family.</text>
</comment>
<evidence type="ECO:0000313" key="6">
    <source>
        <dbReference type="EMBL" id="SFS68122.1"/>
    </source>
</evidence>
<feature type="domain" description="Tyr recombinase" evidence="5">
    <location>
        <begin position="197"/>
        <end position="368"/>
    </location>
</feature>
<dbReference type="Pfam" id="PF00589">
    <property type="entry name" value="Phage_integrase"/>
    <property type="match status" value="1"/>
</dbReference>
<dbReference type="InterPro" id="IPR013762">
    <property type="entry name" value="Integrase-like_cat_sf"/>
</dbReference>
<dbReference type="STRING" id="394264.SAMN04488040_1494"/>
<reference evidence="7" key="1">
    <citation type="submission" date="2016-10" db="EMBL/GenBank/DDBJ databases">
        <authorList>
            <person name="Varghese N."/>
            <person name="Submissions S."/>
        </authorList>
    </citation>
    <scope>NUCLEOTIDE SEQUENCE [LARGE SCALE GENOMIC DNA]</scope>
    <source>
        <strain evidence="7">DSM 23422</strain>
    </source>
</reference>
<dbReference type="InterPro" id="IPR025166">
    <property type="entry name" value="Integrase_DNA_bind_dom"/>
</dbReference>
<dbReference type="InterPro" id="IPR010998">
    <property type="entry name" value="Integrase_recombinase_N"/>
</dbReference>
<dbReference type="Gene3D" id="1.10.443.10">
    <property type="entry name" value="Intergrase catalytic core"/>
    <property type="match status" value="1"/>
</dbReference>
<dbReference type="GO" id="GO:0003677">
    <property type="term" value="F:DNA binding"/>
    <property type="evidence" value="ECO:0007669"/>
    <property type="project" value="UniProtKB-KW"/>
</dbReference>
<dbReference type="GO" id="GO:0006310">
    <property type="term" value="P:DNA recombination"/>
    <property type="evidence" value="ECO:0007669"/>
    <property type="project" value="UniProtKB-KW"/>
</dbReference>
<evidence type="ECO:0000313" key="7">
    <source>
        <dbReference type="Proteomes" id="UP000199239"/>
    </source>
</evidence>
<gene>
    <name evidence="6" type="ORF">SAMN04488040_1494</name>
</gene>
<keyword evidence="3" id="KW-0238">DNA-binding</keyword>
<dbReference type="SUPFAM" id="SSF56349">
    <property type="entry name" value="DNA breaking-rejoining enzymes"/>
    <property type="match status" value="1"/>
</dbReference>
<evidence type="ECO:0000259" key="5">
    <source>
        <dbReference type="PROSITE" id="PS51898"/>
    </source>
</evidence>
<dbReference type="InterPro" id="IPR011010">
    <property type="entry name" value="DNA_brk_join_enz"/>
</dbReference>
<dbReference type="Pfam" id="PF13356">
    <property type="entry name" value="Arm-DNA-bind_3"/>
    <property type="match status" value="1"/>
</dbReference>
<dbReference type="PANTHER" id="PTHR30629:SF2">
    <property type="entry name" value="PROPHAGE INTEGRASE INTS-RELATED"/>
    <property type="match status" value="1"/>
</dbReference>
<name>A0A1I6RTX9_9RHOB</name>
<dbReference type="GO" id="GO:0015074">
    <property type="term" value="P:DNA integration"/>
    <property type="evidence" value="ECO:0007669"/>
    <property type="project" value="UniProtKB-KW"/>
</dbReference>
<accession>A0A1I6RTX9</accession>
<dbReference type="PROSITE" id="PS51898">
    <property type="entry name" value="TYR_RECOMBINASE"/>
    <property type="match status" value="1"/>
</dbReference>